<evidence type="ECO:0000313" key="3">
    <source>
        <dbReference type="Proteomes" id="UP000324738"/>
    </source>
</evidence>
<keyword evidence="1" id="KW-0472">Membrane</keyword>
<dbReference type="InterPro" id="IPR024399">
    <property type="entry name" value="DUF2628"/>
</dbReference>
<reference evidence="2 3" key="1">
    <citation type="submission" date="2019-08" db="EMBL/GenBank/DDBJ databases">
        <title>Aureimonas fodiniaquatilis sp. nov., isolated from a coal mine wastewater.</title>
        <authorList>
            <person name="Kim W."/>
        </authorList>
    </citation>
    <scope>NUCLEOTIDE SEQUENCE [LARGE SCALE GENOMIC DNA]</scope>
    <source>
        <strain evidence="2 3">CAU 1482</strain>
    </source>
</reference>
<dbReference type="RefSeq" id="WP_149301405.1">
    <property type="nucleotide sequence ID" value="NZ_VTWH01000005.1"/>
</dbReference>
<evidence type="ECO:0000256" key="1">
    <source>
        <dbReference type="SAM" id="Phobius"/>
    </source>
</evidence>
<organism evidence="2 3">
    <name type="scientific">Aureimonas fodinaquatilis</name>
    <dbReference type="NCBI Taxonomy" id="2565783"/>
    <lineage>
        <taxon>Bacteria</taxon>
        <taxon>Pseudomonadati</taxon>
        <taxon>Pseudomonadota</taxon>
        <taxon>Alphaproteobacteria</taxon>
        <taxon>Hyphomicrobiales</taxon>
        <taxon>Aurantimonadaceae</taxon>
        <taxon>Aureimonas</taxon>
    </lineage>
</organism>
<protein>
    <submittedName>
        <fullName evidence="2">DUF2628 domain-containing protein</fullName>
    </submittedName>
</protein>
<keyword evidence="1" id="KW-0812">Transmembrane</keyword>
<dbReference type="Proteomes" id="UP000324738">
    <property type="component" value="Unassembled WGS sequence"/>
</dbReference>
<proteinExistence type="predicted"/>
<name>A0A5B0DPQ3_9HYPH</name>
<dbReference type="EMBL" id="VTWH01000005">
    <property type="protein sequence ID" value="KAA0968456.1"/>
    <property type="molecule type" value="Genomic_DNA"/>
</dbReference>
<evidence type="ECO:0000313" key="2">
    <source>
        <dbReference type="EMBL" id="KAA0968456.1"/>
    </source>
</evidence>
<keyword evidence="1" id="KW-1133">Transmembrane helix</keyword>
<keyword evidence="3" id="KW-1185">Reference proteome</keyword>
<feature type="transmembrane region" description="Helical" evidence="1">
    <location>
        <begin position="71"/>
        <end position="90"/>
    </location>
</feature>
<comment type="caution">
    <text evidence="2">The sequence shown here is derived from an EMBL/GenBank/DDBJ whole genome shotgun (WGS) entry which is preliminary data.</text>
</comment>
<dbReference type="OrthoDB" id="7285394at2"/>
<dbReference type="Pfam" id="PF10947">
    <property type="entry name" value="DUF2628"/>
    <property type="match status" value="1"/>
</dbReference>
<dbReference type="AlphaFoldDB" id="A0A5B0DPQ3"/>
<sequence length="148" mass="16233">MTRYVVLTPGNTARPDSATFVADRFRWLALIFPLIWLLVHRLWLASAAYFIAVGALTLAGRLTGEMLAAQLAVLTLGLAVALEGPAWRIAKLRRRGFRESATLYADSLEEAEIQYFSNLPAPIVPESAVDNSHLRRMAAKSLLDVPGA</sequence>
<gene>
    <name evidence="2" type="ORF">FPY71_16300</name>
</gene>
<accession>A0A5B0DPQ3</accession>
<feature type="transmembrane region" description="Helical" evidence="1">
    <location>
        <begin position="27"/>
        <end position="51"/>
    </location>
</feature>